<reference evidence="3" key="1">
    <citation type="submission" date="2016-10" db="EMBL/GenBank/DDBJ databases">
        <authorList>
            <person name="Varghese N."/>
            <person name="Submissions S."/>
        </authorList>
    </citation>
    <scope>NUCLEOTIDE SEQUENCE [LARGE SCALE GENOMIC DNA]</scope>
    <source>
        <strain evidence="3">CGMCC 1.8981</strain>
    </source>
</reference>
<dbReference type="PANTHER" id="PTHR48207">
    <property type="entry name" value="SUCCINATE--HYDROXYMETHYLGLUTARATE COA-TRANSFERASE"/>
    <property type="match status" value="1"/>
</dbReference>
<dbReference type="InterPro" id="IPR003673">
    <property type="entry name" value="CoA-Trfase_fam_III"/>
</dbReference>
<organism evidence="2 3">
    <name type="scientific">Natronorubrum sediminis</name>
    <dbReference type="NCBI Taxonomy" id="640943"/>
    <lineage>
        <taxon>Archaea</taxon>
        <taxon>Methanobacteriati</taxon>
        <taxon>Methanobacteriota</taxon>
        <taxon>Stenosarchaea group</taxon>
        <taxon>Halobacteria</taxon>
        <taxon>Halobacteriales</taxon>
        <taxon>Natrialbaceae</taxon>
        <taxon>Natronorubrum</taxon>
    </lineage>
</organism>
<proteinExistence type="predicted"/>
<protein>
    <submittedName>
        <fullName evidence="2">Crotonobetainyl-CoA:carnitine CoA-transferase CaiB</fullName>
    </submittedName>
</protein>
<dbReference type="InterPro" id="IPR050483">
    <property type="entry name" value="CoA-transferase_III_domain"/>
</dbReference>
<dbReference type="OrthoDB" id="28444at2157"/>
<name>A0A1H6FRN3_9EURY</name>
<dbReference type="Pfam" id="PF02515">
    <property type="entry name" value="CoA_transf_3"/>
    <property type="match status" value="1"/>
</dbReference>
<dbReference type="GO" id="GO:0008410">
    <property type="term" value="F:CoA-transferase activity"/>
    <property type="evidence" value="ECO:0007669"/>
    <property type="project" value="TreeGrafter"/>
</dbReference>
<accession>A0A1H6FRN3</accession>
<dbReference type="InterPro" id="IPR023606">
    <property type="entry name" value="CoA-Trfase_III_dom_1_sf"/>
</dbReference>
<dbReference type="Gene3D" id="3.30.1540.10">
    <property type="entry name" value="formyl-coa transferase, domain 3"/>
    <property type="match status" value="1"/>
</dbReference>
<dbReference type="AlphaFoldDB" id="A0A1H6FRN3"/>
<dbReference type="PANTHER" id="PTHR48207:SF3">
    <property type="entry name" value="SUCCINATE--HYDROXYMETHYLGLUTARATE COA-TRANSFERASE"/>
    <property type="match status" value="1"/>
</dbReference>
<dbReference type="Gene3D" id="3.40.50.10540">
    <property type="entry name" value="Crotonobetainyl-coa:carnitine coa-transferase, domain 1"/>
    <property type="match status" value="1"/>
</dbReference>
<evidence type="ECO:0000313" key="2">
    <source>
        <dbReference type="EMBL" id="SEH13561.1"/>
    </source>
</evidence>
<dbReference type="EMBL" id="FNWL01000001">
    <property type="protein sequence ID" value="SEH13561.1"/>
    <property type="molecule type" value="Genomic_DNA"/>
</dbReference>
<sequence length="391" mass="43090">MVLDDITIVDLTRVRAGPWCTQILSELGAEVIKVERPNVGDTARGSFPERDGMGVNFISRNRNKKSVEINLKSEEGTELLEDLIADADVLVENFSLGVMEEFGLGYEYLDSEVNSDLVYASIKGYGEKGPYKDQKGVDLVMQAEAGIMSVTGPEGGDPVKVGQAIGDIGAGLYSTIAILAALHERDTGGTGQKVETNLFGTILSFMEEYITMYGMTGEDPEPMGTRHQTSVPYELFETQDGHVVINTLGVGWETFATELLDAPELAEYDTTEARQNNYDEIMDVMNPKVKEKTTEEWLALSDEYGFPCGPLNQVSDVVDHPQARARDYVFEYDDDRLGEVLLHGHPLHFSNGERDIRSGPPDLGEHTAEVLGQRLNLSEEELAQLEEEGVI</sequence>
<evidence type="ECO:0000313" key="3">
    <source>
        <dbReference type="Proteomes" id="UP000199112"/>
    </source>
</evidence>
<gene>
    <name evidence="2" type="ORF">SAMN04487967_1451</name>
</gene>
<dbReference type="InterPro" id="IPR044855">
    <property type="entry name" value="CoA-Trfase_III_dom3_sf"/>
</dbReference>
<keyword evidence="3" id="KW-1185">Reference proteome</keyword>
<dbReference type="Proteomes" id="UP000199112">
    <property type="component" value="Unassembled WGS sequence"/>
</dbReference>
<evidence type="ECO:0000256" key="1">
    <source>
        <dbReference type="ARBA" id="ARBA00022679"/>
    </source>
</evidence>
<keyword evidence="1 2" id="KW-0808">Transferase</keyword>
<dbReference type="SUPFAM" id="SSF89796">
    <property type="entry name" value="CoA-transferase family III (CaiB/BaiF)"/>
    <property type="match status" value="1"/>
</dbReference>